<dbReference type="Pfam" id="PF02163">
    <property type="entry name" value="Peptidase_M50"/>
    <property type="match status" value="1"/>
</dbReference>
<dbReference type="PANTHER" id="PTHR42837">
    <property type="entry name" value="REGULATOR OF SIGMA-E PROTEASE RSEP"/>
    <property type="match status" value="1"/>
</dbReference>
<evidence type="ECO:0000256" key="8">
    <source>
        <dbReference type="ARBA" id="ARBA00022989"/>
    </source>
</evidence>
<keyword evidence="10 11" id="KW-0472">Membrane</keyword>
<reference evidence="13" key="1">
    <citation type="submission" date="2020-12" db="EMBL/GenBank/DDBJ databases">
        <title>Bacterial taxonomy.</title>
        <authorList>
            <person name="Pan X."/>
        </authorList>
    </citation>
    <scope>NUCLEOTIDE SEQUENCE</scope>
    <source>
        <strain evidence="13">M0105</strain>
    </source>
</reference>
<name>A0A8J7M790_9RHOB</name>
<keyword evidence="9 11" id="KW-0482">Metalloprotease</keyword>
<evidence type="ECO:0000313" key="14">
    <source>
        <dbReference type="Proteomes" id="UP000655420"/>
    </source>
</evidence>
<dbReference type="GO" id="GO:0016020">
    <property type="term" value="C:membrane"/>
    <property type="evidence" value="ECO:0007669"/>
    <property type="project" value="UniProtKB-SubCell"/>
</dbReference>
<evidence type="ECO:0000259" key="12">
    <source>
        <dbReference type="PROSITE" id="PS50106"/>
    </source>
</evidence>
<dbReference type="PANTHER" id="PTHR42837:SF2">
    <property type="entry name" value="MEMBRANE METALLOPROTEASE ARASP2, CHLOROPLASTIC-RELATED"/>
    <property type="match status" value="1"/>
</dbReference>
<dbReference type="SUPFAM" id="SSF50156">
    <property type="entry name" value="PDZ domain-like"/>
    <property type="match status" value="2"/>
</dbReference>
<dbReference type="PROSITE" id="PS50106">
    <property type="entry name" value="PDZ"/>
    <property type="match status" value="1"/>
</dbReference>
<comment type="cofactor">
    <cofactor evidence="1 11">
        <name>Zn(2+)</name>
        <dbReference type="ChEBI" id="CHEBI:29105"/>
    </cofactor>
</comment>
<evidence type="ECO:0000256" key="3">
    <source>
        <dbReference type="ARBA" id="ARBA00007931"/>
    </source>
</evidence>
<dbReference type="InterPro" id="IPR036034">
    <property type="entry name" value="PDZ_sf"/>
</dbReference>
<keyword evidence="6 11" id="KW-0378">Hydrolase</keyword>
<dbReference type="NCBIfam" id="TIGR00054">
    <property type="entry name" value="RIP metalloprotease RseP"/>
    <property type="match status" value="1"/>
</dbReference>
<dbReference type="SMART" id="SM00228">
    <property type="entry name" value="PDZ"/>
    <property type="match status" value="2"/>
</dbReference>
<evidence type="ECO:0000256" key="7">
    <source>
        <dbReference type="ARBA" id="ARBA00022833"/>
    </source>
</evidence>
<evidence type="ECO:0000256" key="11">
    <source>
        <dbReference type="RuleBase" id="RU362031"/>
    </source>
</evidence>
<dbReference type="EMBL" id="JAEHHL010000002">
    <property type="protein sequence ID" value="MBK0398829.1"/>
    <property type="molecule type" value="Genomic_DNA"/>
</dbReference>
<dbReference type="InterPro" id="IPR008915">
    <property type="entry name" value="Peptidase_M50"/>
</dbReference>
<keyword evidence="4" id="KW-0645">Protease</keyword>
<feature type="domain" description="PDZ" evidence="12">
    <location>
        <begin position="196"/>
        <end position="273"/>
    </location>
</feature>
<dbReference type="GO" id="GO:0006508">
    <property type="term" value="P:proteolysis"/>
    <property type="evidence" value="ECO:0007669"/>
    <property type="project" value="UniProtKB-KW"/>
</dbReference>
<comment type="caution">
    <text evidence="13">The sequence shown here is derived from an EMBL/GenBank/DDBJ whole genome shotgun (WGS) entry which is preliminary data.</text>
</comment>
<dbReference type="EC" id="3.4.24.-" evidence="11"/>
<accession>A0A8J7M790</accession>
<organism evidence="13 14">
    <name type="scientific">Thermohalobaculum xanthum</name>
    <dbReference type="NCBI Taxonomy" id="2753746"/>
    <lineage>
        <taxon>Bacteria</taxon>
        <taxon>Pseudomonadati</taxon>
        <taxon>Pseudomonadota</taxon>
        <taxon>Alphaproteobacteria</taxon>
        <taxon>Rhodobacterales</taxon>
        <taxon>Paracoccaceae</taxon>
        <taxon>Thermohalobaculum</taxon>
    </lineage>
</organism>
<dbReference type="Proteomes" id="UP000655420">
    <property type="component" value="Unassembled WGS sequence"/>
</dbReference>
<evidence type="ECO:0000256" key="1">
    <source>
        <dbReference type="ARBA" id="ARBA00001947"/>
    </source>
</evidence>
<proteinExistence type="inferred from homology"/>
<dbReference type="GO" id="GO:0046872">
    <property type="term" value="F:metal ion binding"/>
    <property type="evidence" value="ECO:0007669"/>
    <property type="project" value="UniProtKB-KW"/>
</dbReference>
<keyword evidence="5 11" id="KW-0812">Transmembrane</keyword>
<dbReference type="InterPro" id="IPR001478">
    <property type="entry name" value="PDZ"/>
</dbReference>
<dbReference type="AlphaFoldDB" id="A0A8J7M790"/>
<dbReference type="CDD" id="cd06163">
    <property type="entry name" value="S2P-M50_PDZ_RseP-like"/>
    <property type="match status" value="1"/>
</dbReference>
<evidence type="ECO:0000256" key="6">
    <source>
        <dbReference type="ARBA" id="ARBA00022801"/>
    </source>
</evidence>
<dbReference type="GO" id="GO:0004222">
    <property type="term" value="F:metalloendopeptidase activity"/>
    <property type="evidence" value="ECO:0007669"/>
    <property type="project" value="InterPro"/>
</dbReference>
<feature type="transmembrane region" description="Helical" evidence="11">
    <location>
        <begin position="419"/>
        <end position="441"/>
    </location>
</feature>
<evidence type="ECO:0000256" key="2">
    <source>
        <dbReference type="ARBA" id="ARBA00004141"/>
    </source>
</evidence>
<keyword evidence="7 11" id="KW-0862">Zinc</keyword>
<evidence type="ECO:0000256" key="10">
    <source>
        <dbReference type="ARBA" id="ARBA00023136"/>
    </source>
</evidence>
<dbReference type="InterPro" id="IPR041489">
    <property type="entry name" value="PDZ_6"/>
</dbReference>
<feature type="transmembrane region" description="Helical" evidence="11">
    <location>
        <begin position="6"/>
        <end position="30"/>
    </location>
</feature>
<evidence type="ECO:0000256" key="4">
    <source>
        <dbReference type="ARBA" id="ARBA00022670"/>
    </source>
</evidence>
<feature type="transmembrane region" description="Helical" evidence="11">
    <location>
        <begin position="376"/>
        <end position="398"/>
    </location>
</feature>
<evidence type="ECO:0000313" key="13">
    <source>
        <dbReference type="EMBL" id="MBK0398829.1"/>
    </source>
</evidence>
<dbReference type="InterPro" id="IPR004387">
    <property type="entry name" value="Pept_M50_Zn"/>
</dbReference>
<keyword evidence="14" id="KW-1185">Reference proteome</keyword>
<keyword evidence="11" id="KW-0479">Metal-binding</keyword>
<dbReference type="Gene3D" id="2.30.42.10">
    <property type="match status" value="2"/>
</dbReference>
<keyword evidence="8 11" id="KW-1133">Transmembrane helix</keyword>
<dbReference type="Pfam" id="PF17820">
    <property type="entry name" value="PDZ_6"/>
    <property type="match status" value="1"/>
</dbReference>
<gene>
    <name evidence="13" type="primary">rseP</name>
    <name evidence="13" type="ORF">H0I76_06485</name>
</gene>
<dbReference type="RefSeq" id="WP_200608486.1">
    <property type="nucleotide sequence ID" value="NZ_JAEHHL010000002.1"/>
</dbReference>
<comment type="subcellular location">
    <subcellularLocation>
        <location evidence="2">Membrane</location>
        <topology evidence="2">Multi-pass membrane protein</topology>
    </subcellularLocation>
</comment>
<protein>
    <recommendedName>
        <fullName evidence="11">Zinc metalloprotease</fullName>
        <ecNumber evidence="11">3.4.24.-</ecNumber>
    </recommendedName>
</protein>
<evidence type="ECO:0000256" key="9">
    <source>
        <dbReference type="ARBA" id="ARBA00023049"/>
    </source>
</evidence>
<comment type="similarity">
    <text evidence="3 11">Belongs to the peptidase M50B family.</text>
</comment>
<evidence type="ECO:0000256" key="5">
    <source>
        <dbReference type="ARBA" id="ARBA00022692"/>
    </source>
</evidence>
<sequence>MELLSAIPVIGGALGTIVPFLIVLGIVVFVHEFGHYIVGRWCGIRAEVFSIGFGPKLWGWSDRRGTHWQVAALPLGGYVRFVGDMDPASAGKADDADLTAEQRAHAFHNASLWRRAATVAAGPVFNFALSFVLFVALSLAVGKASNDPVIGELRPELAGQVDLQPGDRVLEIDGEPVETFGEIISAFVRANGEQVDVVVERGDRRLTVPVAYRLASRIDFVNPGMPASRAGLVAGDVIVEVDGEPVASFYDLQVVTATKALGEEIVIDILRDDVPMTFRFMPDIVERTNPVTREIEPLPTIGVRAIGLGGINPTLEARTLGEAMLSGVAQTVGIVTGTFNYVGDMIFADADTGQLGGPIRIAQISGEKAEEGFMSFAYLIAIISTSIGLLNLFPVPVLDGGHLMFYAFEAIRGRPVGDFAIRVGTMIGLSLVLLLMVFATYNDLARL</sequence>
<feature type="transmembrane region" description="Helical" evidence="11">
    <location>
        <begin position="124"/>
        <end position="142"/>
    </location>
</feature>